<keyword evidence="9" id="KW-0282">Flagellum</keyword>
<keyword evidence="3" id="KW-0678">Repressor</keyword>
<dbReference type="InterPro" id="IPR035890">
    <property type="entry name" value="Anti-sigma-28_factor_FlgM_sf"/>
</dbReference>
<proteinExistence type="inferred from homology"/>
<comment type="similarity">
    <text evidence="1">Belongs to the FlgM family.</text>
</comment>
<keyword evidence="6" id="KW-0804">Transcription</keyword>
<feature type="compositionally biased region" description="Basic and acidic residues" evidence="7">
    <location>
        <begin position="57"/>
        <end position="71"/>
    </location>
</feature>
<accession>A0ABZ0QP04</accession>
<sequence length="169" mass="17249">MIISRQQVLSALKAYAMQPPATPGAGGPAPVGPNGSVRPPAAGGPNAEAPVRGVGGGKDESSVSSLRRRDASAGAPTPSVHGPAGSSGAAAAGGPQGPGRPPRDRVDLSPAAATVQRLVAEARALPDVRQERVEALRQRIARGAYQVPPEQVAERMLRRLLVDRAQEGR</sequence>
<keyword evidence="10" id="KW-1185">Reference proteome</keyword>
<feature type="domain" description="Anti-sigma-28 factor FlgM C-terminal" evidence="8">
    <location>
        <begin position="104"/>
        <end position="157"/>
    </location>
</feature>
<keyword evidence="4" id="KW-1005">Bacterial flagellum biogenesis</keyword>
<evidence type="ECO:0000259" key="8">
    <source>
        <dbReference type="Pfam" id="PF04316"/>
    </source>
</evidence>
<dbReference type="InterPro" id="IPR031316">
    <property type="entry name" value="FlgM_C"/>
</dbReference>
<evidence type="ECO:0000256" key="2">
    <source>
        <dbReference type="ARBA" id="ARBA00017823"/>
    </source>
</evidence>
<dbReference type="NCBIfam" id="TIGR03824">
    <property type="entry name" value="FlgM_jcvi"/>
    <property type="match status" value="1"/>
</dbReference>
<feature type="compositionally biased region" description="Low complexity" evidence="7">
    <location>
        <begin position="32"/>
        <end position="50"/>
    </location>
</feature>
<dbReference type="InterPro" id="IPR007412">
    <property type="entry name" value="FlgM"/>
</dbReference>
<evidence type="ECO:0000256" key="1">
    <source>
        <dbReference type="ARBA" id="ARBA00005322"/>
    </source>
</evidence>
<keyword evidence="9" id="KW-0969">Cilium</keyword>
<evidence type="ECO:0000256" key="3">
    <source>
        <dbReference type="ARBA" id="ARBA00022491"/>
    </source>
</evidence>
<evidence type="ECO:0000256" key="5">
    <source>
        <dbReference type="ARBA" id="ARBA00023015"/>
    </source>
</evidence>
<dbReference type="RefSeq" id="WP_318750821.1">
    <property type="nucleotide sequence ID" value="NZ_CP132508.1"/>
</dbReference>
<feature type="region of interest" description="Disordered" evidence="7">
    <location>
        <begin position="18"/>
        <end position="111"/>
    </location>
</feature>
<dbReference type="EMBL" id="CP132508">
    <property type="protein sequence ID" value="WPD19242.1"/>
    <property type="molecule type" value="Genomic_DNA"/>
</dbReference>
<evidence type="ECO:0000256" key="6">
    <source>
        <dbReference type="ARBA" id="ARBA00023163"/>
    </source>
</evidence>
<protein>
    <recommendedName>
        <fullName evidence="2">Negative regulator of flagellin synthesis</fullName>
    </recommendedName>
</protein>
<dbReference type="SUPFAM" id="SSF101498">
    <property type="entry name" value="Anti-sigma factor FlgM"/>
    <property type="match status" value="1"/>
</dbReference>
<evidence type="ECO:0000256" key="4">
    <source>
        <dbReference type="ARBA" id="ARBA00022795"/>
    </source>
</evidence>
<gene>
    <name evidence="9" type="primary">flgM</name>
    <name evidence="9" type="ORF">Q5761_00790</name>
</gene>
<dbReference type="Proteomes" id="UP001304683">
    <property type="component" value="Chromosome"/>
</dbReference>
<evidence type="ECO:0000313" key="9">
    <source>
        <dbReference type="EMBL" id="WPD19242.1"/>
    </source>
</evidence>
<feature type="compositionally biased region" description="Low complexity" evidence="7">
    <location>
        <begin position="82"/>
        <end position="93"/>
    </location>
</feature>
<evidence type="ECO:0000313" key="10">
    <source>
        <dbReference type="Proteomes" id="UP001304683"/>
    </source>
</evidence>
<organism evidence="9 10">
    <name type="scientific">Thermaerobacter composti</name>
    <dbReference type="NCBI Taxonomy" id="554949"/>
    <lineage>
        <taxon>Bacteria</taxon>
        <taxon>Bacillati</taxon>
        <taxon>Bacillota</taxon>
        <taxon>Clostridia</taxon>
        <taxon>Eubacteriales</taxon>
        <taxon>Clostridiales Family XVII. Incertae Sedis</taxon>
        <taxon>Thermaerobacter</taxon>
    </lineage>
</organism>
<keyword evidence="9" id="KW-0966">Cell projection</keyword>
<reference evidence="9 10" key="1">
    <citation type="submission" date="2023-08" db="EMBL/GenBank/DDBJ databases">
        <title>Genome sequence of Thermaerobacter compostii strain Ins1, a spore-forming filamentous bacterium isolated from a deep geothermal reservoir.</title>
        <authorList>
            <person name="Bregnard D."/>
            <person name="Gonzalez D."/>
            <person name="Junier P."/>
        </authorList>
    </citation>
    <scope>NUCLEOTIDE SEQUENCE [LARGE SCALE GENOMIC DNA]</scope>
    <source>
        <strain evidence="9 10">Ins1</strain>
    </source>
</reference>
<name>A0ABZ0QP04_9FIRM</name>
<keyword evidence="5" id="KW-0805">Transcription regulation</keyword>
<dbReference type="Pfam" id="PF04316">
    <property type="entry name" value="FlgM"/>
    <property type="match status" value="1"/>
</dbReference>
<evidence type="ECO:0000256" key="7">
    <source>
        <dbReference type="SAM" id="MobiDB-lite"/>
    </source>
</evidence>